<dbReference type="EMBL" id="JAXCGZ010001986">
    <property type="protein sequence ID" value="KAK7084772.1"/>
    <property type="molecule type" value="Genomic_DNA"/>
</dbReference>
<organism evidence="2 3">
    <name type="scientific">Halocaridina rubra</name>
    <name type="common">Hawaiian red shrimp</name>
    <dbReference type="NCBI Taxonomy" id="373956"/>
    <lineage>
        <taxon>Eukaryota</taxon>
        <taxon>Metazoa</taxon>
        <taxon>Ecdysozoa</taxon>
        <taxon>Arthropoda</taxon>
        <taxon>Crustacea</taxon>
        <taxon>Multicrustacea</taxon>
        <taxon>Malacostraca</taxon>
        <taxon>Eumalacostraca</taxon>
        <taxon>Eucarida</taxon>
        <taxon>Decapoda</taxon>
        <taxon>Pleocyemata</taxon>
        <taxon>Caridea</taxon>
        <taxon>Atyoidea</taxon>
        <taxon>Atyidae</taxon>
        <taxon>Halocaridina</taxon>
    </lineage>
</organism>
<dbReference type="Pfam" id="PF02171">
    <property type="entry name" value="Piwi"/>
    <property type="match status" value="1"/>
</dbReference>
<dbReference type="AlphaFoldDB" id="A0AAN9AFU2"/>
<dbReference type="Pfam" id="PF16487">
    <property type="entry name" value="ArgoMid"/>
    <property type="match status" value="1"/>
</dbReference>
<protein>
    <submittedName>
        <fullName evidence="2">Argonaute 1</fullName>
    </submittedName>
</protein>
<reference evidence="2 3" key="1">
    <citation type="submission" date="2023-11" db="EMBL/GenBank/DDBJ databases">
        <title>Halocaridina rubra genome assembly.</title>
        <authorList>
            <person name="Smith C."/>
        </authorList>
    </citation>
    <scope>NUCLEOTIDE SEQUENCE [LARGE SCALE GENOMIC DNA]</scope>
    <source>
        <strain evidence="2">EP-1</strain>
        <tissue evidence="2">Whole</tissue>
    </source>
</reference>
<evidence type="ECO:0000259" key="1">
    <source>
        <dbReference type="PROSITE" id="PS50822"/>
    </source>
</evidence>
<evidence type="ECO:0000313" key="3">
    <source>
        <dbReference type="Proteomes" id="UP001381693"/>
    </source>
</evidence>
<accession>A0AAN9AFU2</accession>
<dbReference type="Gene3D" id="3.30.420.10">
    <property type="entry name" value="Ribonuclease H-like superfamily/Ribonuclease H"/>
    <property type="match status" value="1"/>
</dbReference>
<dbReference type="SUPFAM" id="SSF53098">
    <property type="entry name" value="Ribonuclease H-like"/>
    <property type="match status" value="1"/>
</dbReference>
<proteinExistence type="predicted"/>
<dbReference type="InterPro" id="IPR036397">
    <property type="entry name" value="RNaseH_sf"/>
</dbReference>
<dbReference type="GO" id="GO:0003676">
    <property type="term" value="F:nucleic acid binding"/>
    <property type="evidence" value="ECO:0007669"/>
    <property type="project" value="InterPro"/>
</dbReference>
<dbReference type="PANTHER" id="PTHR22891">
    <property type="entry name" value="EUKARYOTIC TRANSLATION INITIATION FACTOR 2C"/>
    <property type="match status" value="1"/>
</dbReference>
<dbReference type="SUPFAM" id="SSF101690">
    <property type="entry name" value="PAZ domain"/>
    <property type="match status" value="1"/>
</dbReference>
<dbReference type="InterPro" id="IPR032473">
    <property type="entry name" value="Argonaute_Mid_dom"/>
</dbReference>
<dbReference type="PROSITE" id="PS50822">
    <property type="entry name" value="PIWI"/>
    <property type="match status" value="1"/>
</dbReference>
<gene>
    <name evidence="2" type="primary">AGO1_1</name>
    <name evidence="2" type="ORF">SK128_001527</name>
</gene>
<dbReference type="Gene3D" id="3.40.50.2300">
    <property type="match status" value="1"/>
</dbReference>
<dbReference type="Proteomes" id="UP001381693">
    <property type="component" value="Unassembled WGS sequence"/>
</dbReference>
<keyword evidence="3" id="KW-1185">Reference proteome</keyword>
<dbReference type="SMART" id="SM00950">
    <property type="entry name" value="Piwi"/>
    <property type="match status" value="1"/>
</dbReference>
<feature type="domain" description="Piwi" evidence="1">
    <location>
        <begin position="158"/>
        <end position="459"/>
    </location>
</feature>
<name>A0AAN9AFU2_HALRR</name>
<dbReference type="Pfam" id="PF16488">
    <property type="entry name" value="ArgoL2"/>
    <property type="match status" value="1"/>
</dbReference>
<dbReference type="InterPro" id="IPR032472">
    <property type="entry name" value="ArgoL2"/>
</dbReference>
<dbReference type="InterPro" id="IPR045246">
    <property type="entry name" value="Piwi_ago-like"/>
</dbReference>
<dbReference type="CDD" id="cd04657">
    <property type="entry name" value="Piwi_ago-like"/>
    <property type="match status" value="1"/>
</dbReference>
<sequence>MKKLSDREVANMIKSTAKRPQERLQSINKMAQALNLNKNSMMKALEFTIADQPLNIDGRILPAPKLTMSEELVPFQGVWDARAKQFYNPAPLNSWVVVNYEPYRISRDLLQNFLDSMIKMGRERGMAIAYPHYISASRDANPEKEFLEFKSKYPDLQLILVVLPEFGDVYSRVKIVGDKEIEVVTQCIKSSSVKSRQFMQIIGNVLLKINAKVGGTNFIISRASSPVVFTKPVMIMGADVNHPQAGDKVTPSVAAVVASMDRFASKYAVEVRHQMHRTEMIQDMKDMTKNLLKAFYSATKNKPERIVMYRDGVGESQFTEVLSFELKAMRAACTELQKDYTPAITFIVVQKRHHTRLFCNERDGVGKSKNVPPGTTVDRHITSPNERDFYMCSHQGIQGTSRPSHYYVLWDDSDLTMDQLQNLTYAMCHLYSRCTRSVSIPTPAYYSHLAAFRGKVYINDICHSDTTSQLSGEVAISDSILAKACRIAKEDKISNKAFYV</sequence>
<evidence type="ECO:0000313" key="2">
    <source>
        <dbReference type="EMBL" id="KAK7084772.1"/>
    </source>
</evidence>
<dbReference type="InterPro" id="IPR012337">
    <property type="entry name" value="RNaseH-like_sf"/>
</dbReference>
<dbReference type="InterPro" id="IPR003165">
    <property type="entry name" value="Piwi"/>
</dbReference>
<dbReference type="InterPro" id="IPR036085">
    <property type="entry name" value="PAZ_dom_sf"/>
</dbReference>
<comment type="caution">
    <text evidence="2">The sequence shown here is derived from an EMBL/GenBank/DDBJ whole genome shotgun (WGS) entry which is preliminary data.</text>
</comment>